<keyword evidence="4" id="KW-1185">Reference proteome</keyword>
<dbReference type="Proteomes" id="UP000585836">
    <property type="component" value="Unassembled WGS sequence"/>
</dbReference>
<feature type="compositionally biased region" description="Low complexity" evidence="1">
    <location>
        <begin position="13"/>
        <end position="24"/>
    </location>
</feature>
<evidence type="ECO:0000256" key="1">
    <source>
        <dbReference type="SAM" id="MobiDB-lite"/>
    </source>
</evidence>
<evidence type="ECO:0000313" key="3">
    <source>
        <dbReference type="EMBL" id="MBB5925708.1"/>
    </source>
</evidence>
<dbReference type="EMBL" id="JACHJK010000002">
    <property type="protein sequence ID" value="MBB5925708.1"/>
    <property type="molecule type" value="Genomic_DNA"/>
</dbReference>
<dbReference type="RefSeq" id="WP_225817536.1">
    <property type="nucleotide sequence ID" value="NZ_BAAAWF010000026.1"/>
</dbReference>
<gene>
    <name evidence="3" type="ORF">FHS34_001162</name>
</gene>
<reference evidence="3 4" key="1">
    <citation type="submission" date="2020-08" db="EMBL/GenBank/DDBJ databases">
        <title>Genomic Encyclopedia of Type Strains, Phase III (KMG-III): the genomes of soil and plant-associated and newly described type strains.</title>
        <authorList>
            <person name="Whitman W."/>
        </authorList>
    </citation>
    <scope>NUCLEOTIDE SEQUENCE [LARGE SCALE GENOMIC DNA]</scope>
    <source>
        <strain evidence="3 4">CECT 3313</strain>
    </source>
</reference>
<feature type="region of interest" description="Disordered" evidence="1">
    <location>
        <begin position="1"/>
        <end position="91"/>
    </location>
</feature>
<name>A0A7W9PQT1_9ACTN</name>
<protein>
    <submittedName>
        <fullName evidence="3">Uncharacterized protein</fullName>
    </submittedName>
</protein>
<keyword evidence="2" id="KW-0812">Transmembrane</keyword>
<keyword evidence="2" id="KW-0472">Membrane</keyword>
<feature type="compositionally biased region" description="Pro residues" evidence="1">
    <location>
        <begin position="25"/>
        <end position="41"/>
    </location>
</feature>
<evidence type="ECO:0000313" key="4">
    <source>
        <dbReference type="Proteomes" id="UP000585836"/>
    </source>
</evidence>
<sequence length="310" mass="32395">MSTPPQSPPPADQPAQQPQQSAHPAVPPQPTAYPYPNPQSPPAGAFYAQPTLVGQPPVQPAPAQGQPGMPPQGQPGMAQPGNPYAQTYPYGPVPPAPPAGGGGGAGRAVLWAAVGAVVASAAWAGGVLLLGGKGDSADLRGYSAPSDMCAGADYSSFKEEYSETGSSPTHTTLKDKALDESYCSVGLKKSGSTYSDAYLTLQLDLHRKTDPGPEFTATWKNYGDSHTGYDVDPVEGIGDEAYLVTQDTTNGSSSGSRYATLAVRDGWVTYMMSYSSYLSSYDEDKDPPALTDVTGWLKADTKSTLERLKK</sequence>
<keyword evidence="2" id="KW-1133">Transmembrane helix</keyword>
<feature type="compositionally biased region" description="Low complexity" evidence="1">
    <location>
        <begin position="53"/>
        <end position="67"/>
    </location>
</feature>
<organism evidence="3 4">
    <name type="scientific">Streptomyces echinatus</name>
    <dbReference type="NCBI Taxonomy" id="67293"/>
    <lineage>
        <taxon>Bacteria</taxon>
        <taxon>Bacillati</taxon>
        <taxon>Actinomycetota</taxon>
        <taxon>Actinomycetes</taxon>
        <taxon>Kitasatosporales</taxon>
        <taxon>Streptomycetaceae</taxon>
        <taxon>Streptomyces</taxon>
    </lineage>
</organism>
<accession>A0A7W9PQT1</accession>
<feature type="compositionally biased region" description="Pro residues" evidence="1">
    <location>
        <begin position="1"/>
        <end position="12"/>
    </location>
</feature>
<evidence type="ECO:0000256" key="2">
    <source>
        <dbReference type="SAM" id="Phobius"/>
    </source>
</evidence>
<dbReference type="AlphaFoldDB" id="A0A7W9PQT1"/>
<comment type="caution">
    <text evidence="3">The sequence shown here is derived from an EMBL/GenBank/DDBJ whole genome shotgun (WGS) entry which is preliminary data.</text>
</comment>
<proteinExistence type="predicted"/>
<feature type="transmembrane region" description="Helical" evidence="2">
    <location>
        <begin position="108"/>
        <end position="130"/>
    </location>
</feature>